<accession>A0A133V9L8</accession>
<feature type="domain" description="4Fe-4S ferredoxin-type" evidence="1">
    <location>
        <begin position="227"/>
        <end position="258"/>
    </location>
</feature>
<organism evidence="2 3">
    <name type="scientific">candidate division MSBL1 archaeon SCGC-AAA261F19</name>
    <dbReference type="NCBI Taxonomy" id="1698275"/>
    <lineage>
        <taxon>Archaea</taxon>
        <taxon>Methanobacteriati</taxon>
        <taxon>Methanobacteriota</taxon>
        <taxon>candidate division MSBL1</taxon>
    </lineage>
</organism>
<dbReference type="GO" id="GO:0051536">
    <property type="term" value="F:iron-sulfur cluster binding"/>
    <property type="evidence" value="ECO:0007669"/>
    <property type="project" value="InterPro"/>
</dbReference>
<dbReference type="Proteomes" id="UP000070565">
    <property type="component" value="Unassembled WGS sequence"/>
</dbReference>
<dbReference type="PANTHER" id="PTHR40447:SF1">
    <property type="entry name" value="ANAEROBIC SULFITE REDUCTASE SUBUNIT A"/>
    <property type="match status" value="1"/>
</dbReference>
<gene>
    <name evidence="2" type="ORF">AKJ45_02450</name>
</gene>
<proteinExistence type="predicted"/>
<feature type="domain" description="4Fe-4S ferredoxin-type" evidence="1">
    <location>
        <begin position="307"/>
        <end position="338"/>
    </location>
</feature>
<dbReference type="SUPFAM" id="SSF46548">
    <property type="entry name" value="alpha-helical ferredoxin"/>
    <property type="match status" value="1"/>
</dbReference>
<sequence>MVNSYKKIQKRDLLDFINDLMKEYIVYGPVENKGPVDADDEFMFKKIKSAEEVSLRHAPSMIPPKKYFLPNKEALFEIQDSNIKELKEEEKFVIFGVHACDINSFLILDKIFAEGPFNDPYYERRRENSIIIGVNSEPTEYCFSKSMEKKKAETGFDLFLTEIPDENEYIVTIGSEIGEKLASENKFRSVEKGFAEKVIEKSLEWEEEITVETQDLPKITHQSFGDEDIWGELGERCLGCGNCTMVCPCCNCFDIKDEGSLESPKASRNRTWNACTLLEFAEVSGGNFRRSIKSRYRNWFYDKFNIFPKEIDEFGCVGCGRCIRSCPVDIDPREIIRELRDKYGE</sequence>
<evidence type="ECO:0000313" key="3">
    <source>
        <dbReference type="Proteomes" id="UP000070565"/>
    </source>
</evidence>
<dbReference type="InterPro" id="IPR017900">
    <property type="entry name" value="4Fe4S_Fe_S_CS"/>
</dbReference>
<comment type="caution">
    <text evidence="2">The sequence shown here is derived from an EMBL/GenBank/DDBJ whole genome shotgun (WGS) entry which is preliminary data.</text>
</comment>
<dbReference type="PANTHER" id="PTHR40447">
    <property type="entry name" value="ANAEROBIC SULFITE REDUCTASE SUBUNIT A"/>
    <property type="match status" value="1"/>
</dbReference>
<evidence type="ECO:0000259" key="1">
    <source>
        <dbReference type="PROSITE" id="PS51379"/>
    </source>
</evidence>
<dbReference type="GO" id="GO:0016491">
    <property type="term" value="F:oxidoreductase activity"/>
    <property type="evidence" value="ECO:0007669"/>
    <property type="project" value="UniProtKB-ARBA"/>
</dbReference>
<dbReference type="Gene3D" id="1.10.1060.10">
    <property type="entry name" value="Alpha-helical ferredoxin"/>
    <property type="match status" value="1"/>
</dbReference>
<protein>
    <recommendedName>
        <fullName evidence="1">4Fe-4S ferredoxin-type domain-containing protein</fullName>
    </recommendedName>
</protein>
<dbReference type="InterPro" id="IPR017896">
    <property type="entry name" value="4Fe4S_Fe-S-bd"/>
</dbReference>
<dbReference type="PROSITE" id="PS51379">
    <property type="entry name" value="4FE4S_FER_2"/>
    <property type="match status" value="2"/>
</dbReference>
<name>A0A133V9L8_9EURY</name>
<reference evidence="2 3" key="1">
    <citation type="journal article" date="2016" name="Sci. Rep.">
        <title>Metabolic traits of an uncultured archaeal lineage -MSBL1- from brine pools of the Red Sea.</title>
        <authorList>
            <person name="Mwirichia R."/>
            <person name="Alam I."/>
            <person name="Rashid M."/>
            <person name="Vinu M."/>
            <person name="Ba-Alawi W."/>
            <person name="Anthony Kamau A."/>
            <person name="Kamanda Ngugi D."/>
            <person name="Goker M."/>
            <person name="Klenk H.P."/>
            <person name="Bajic V."/>
            <person name="Stingl U."/>
        </authorList>
    </citation>
    <scope>NUCLEOTIDE SEQUENCE [LARGE SCALE GENOMIC DNA]</scope>
    <source>
        <strain evidence="2">SCGC-AAA261F19</strain>
    </source>
</reference>
<dbReference type="PROSITE" id="PS00198">
    <property type="entry name" value="4FE4S_FER_1"/>
    <property type="match status" value="2"/>
</dbReference>
<dbReference type="EMBL" id="LHXZ01000030">
    <property type="protein sequence ID" value="KXB03121.1"/>
    <property type="molecule type" value="Genomic_DNA"/>
</dbReference>
<keyword evidence="3" id="KW-1185">Reference proteome</keyword>
<dbReference type="AlphaFoldDB" id="A0A133V9L8"/>
<dbReference type="Pfam" id="PF17179">
    <property type="entry name" value="Fer4_22"/>
    <property type="match status" value="1"/>
</dbReference>
<dbReference type="InterPro" id="IPR009051">
    <property type="entry name" value="Helical_ferredxn"/>
</dbReference>
<evidence type="ECO:0000313" key="2">
    <source>
        <dbReference type="EMBL" id="KXB03121.1"/>
    </source>
</evidence>